<dbReference type="InterPro" id="IPR024983">
    <property type="entry name" value="CHAT_dom"/>
</dbReference>
<dbReference type="Pfam" id="PF12770">
    <property type="entry name" value="CHAT"/>
    <property type="match status" value="1"/>
</dbReference>
<organism evidence="2 3">
    <name type="scientific">Mucilaginibacter angelicae</name>
    <dbReference type="NCBI Taxonomy" id="869718"/>
    <lineage>
        <taxon>Bacteria</taxon>
        <taxon>Pseudomonadati</taxon>
        <taxon>Bacteroidota</taxon>
        <taxon>Sphingobacteriia</taxon>
        <taxon>Sphingobacteriales</taxon>
        <taxon>Sphingobacteriaceae</taxon>
        <taxon>Mucilaginibacter</taxon>
    </lineage>
</organism>
<evidence type="ECO:0000259" key="1">
    <source>
        <dbReference type="Pfam" id="PF12770"/>
    </source>
</evidence>
<gene>
    <name evidence="2" type="ORF">ACFFGT_02240</name>
</gene>
<evidence type="ECO:0000313" key="3">
    <source>
        <dbReference type="Proteomes" id="UP001589828"/>
    </source>
</evidence>
<dbReference type="InterPro" id="IPR011990">
    <property type="entry name" value="TPR-like_helical_dom_sf"/>
</dbReference>
<feature type="domain" description="CHAT" evidence="1">
    <location>
        <begin position="668"/>
        <end position="825"/>
    </location>
</feature>
<reference evidence="2 3" key="1">
    <citation type="submission" date="2024-09" db="EMBL/GenBank/DDBJ databases">
        <authorList>
            <person name="Sun Q."/>
            <person name="Mori K."/>
        </authorList>
    </citation>
    <scope>NUCLEOTIDE SEQUENCE [LARGE SCALE GENOMIC DNA]</scope>
    <source>
        <strain evidence="2 3">NCAIM B.02415</strain>
    </source>
</reference>
<protein>
    <submittedName>
        <fullName evidence="2">CHAT domain-containing protein</fullName>
    </submittedName>
</protein>
<name>A0ABV6L2W2_9SPHI</name>
<comment type="caution">
    <text evidence="2">The sequence shown here is derived from an EMBL/GenBank/DDBJ whole genome shotgun (WGS) entry which is preliminary data.</text>
</comment>
<dbReference type="Gene3D" id="1.25.40.10">
    <property type="entry name" value="Tetratricopeptide repeat domain"/>
    <property type="match status" value="1"/>
</dbReference>
<keyword evidence="3" id="KW-1185">Reference proteome</keyword>
<dbReference type="EMBL" id="JBHLTS010000004">
    <property type="protein sequence ID" value="MFC0512993.1"/>
    <property type="molecule type" value="Genomic_DNA"/>
</dbReference>
<sequence>MDNEEFLQRLARAVAAGPEAFETFLKEWVTPGLHWRLFDAMIGYLEDLPETEPELALVLSQIFLDFFPEDEYADPSHRGMAWYFRIMALFQKPEPELFLKSLGQALDYCESVREIHGGFLICRNAKIMIRPGLAGEDTLLLLYQRIAAFFNTMGEAGEAFDFLLSAASIFSRQGAYQPAERLLFEANKLAREEGNQDNMREVDAAFGKMAVDRQDHEWAESIFEELIENRRLADLPVPDQDLFNLAVVKMRLKKTDAAYQLFTDIASRTSGKTILNFSAPLHQAICLKDMGDWAGAESVFRALQAEADEIASYEQKDRDVEFNELLIEYELIYSLVTAVNAKPATSIFWFNRAVFRIEDAMQFTVRPHYRKRIRSQYNGRLLHVMLLIRRWAKPADLLPALVALKKTSQSDWLAILAWAEYVEGLPQIPRAEQLKLKRIVTKLHEHSGMILGAEKEQSDDPFLTEVSIATLSAPNDDVSDLPFQDFALLAGELIQHYGLRPVFDFSSLPVLTELLADRLEQKYVLVFVIKANDSYINFILNERSVHCAFFETTHFKAYREALLDYRGKKIPWTTFEKQLAAVVEFIDDQLNAIWDDLPMADQKGMNIFSGVEDAYFPLPEACLANELMLLRLGKGDFTLVQCPIMFPQQHVRRELERMQILINKKGALGLFEPEATVVAGYFPRPAILTVTSDKDIQQQLGKINGADLVHIITHGAPISRFADPADAGLAGEIFNIDTLKALHSAKSQLYFISACNAADTANPLSGATVATNEIIGYTTVLMQNRIAQVIGAKWPLLDQIGFMFANIFYKILGEIGDIQKAYGQTVHLLATEKSAFFLPFAEQLVSGVVKNKLIAEIQNAEKPFDLVFYYATLNLYALV</sequence>
<dbReference type="RefSeq" id="WP_377020868.1">
    <property type="nucleotide sequence ID" value="NZ_JBHLTS010000004.1"/>
</dbReference>
<proteinExistence type="predicted"/>
<accession>A0ABV6L2W2</accession>
<evidence type="ECO:0000313" key="2">
    <source>
        <dbReference type="EMBL" id="MFC0512993.1"/>
    </source>
</evidence>
<dbReference type="SUPFAM" id="SSF48452">
    <property type="entry name" value="TPR-like"/>
    <property type="match status" value="1"/>
</dbReference>
<dbReference type="Proteomes" id="UP001589828">
    <property type="component" value="Unassembled WGS sequence"/>
</dbReference>